<dbReference type="PANTHER" id="PTHR46211">
    <property type="entry name" value="GLYCEROPHOSPHORYL DIESTER PHOSPHODIESTERASE"/>
    <property type="match status" value="1"/>
</dbReference>
<evidence type="ECO:0000313" key="3">
    <source>
        <dbReference type="Proteomes" id="UP000824037"/>
    </source>
</evidence>
<sequence>MTGVVGHRGAMAVCAENTLASFRRGELDGAAAIELDVHLSADARLVVIHDATVDRTAVGGRRHGVVGELTWAELQEVELGDEQRIPSLEAALGVTRAQVHAEIKDPAAALQAAELVLREELQDRVTLTSFDLDALAEIRRRSTRLRLGVITTEPTAAALAAMADLDAGLLAAGAAHLDREVTGRLQAGGAQVCGWPVRTEAELGRALAVGVDLVTADDPGWCRARLEALAEATV</sequence>
<evidence type="ECO:0000259" key="1">
    <source>
        <dbReference type="PROSITE" id="PS51704"/>
    </source>
</evidence>
<feature type="domain" description="GP-PDE" evidence="1">
    <location>
        <begin position="2"/>
        <end position="226"/>
    </location>
</feature>
<accession>A0A9D2EBM9</accession>
<comment type="caution">
    <text evidence="2">The sequence shown here is derived from an EMBL/GenBank/DDBJ whole genome shotgun (WGS) entry which is preliminary data.</text>
</comment>
<dbReference type="Pfam" id="PF03009">
    <property type="entry name" value="GDPD"/>
    <property type="match status" value="1"/>
</dbReference>
<reference evidence="2" key="1">
    <citation type="journal article" date="2021" name="PeerJ">
        <title>Extensive microbial diversity within the chicken gut microbiome revealed by metagenomics and culture.</title>
        <authorList>
            <person name="Gilroy R."/>
            <person name="Ravi A."/>
            <person name="Getino M."/>
            <person name="Pursley I."/>
            <person name="Horton D.L."/>
            <person name="Alikhan N.F."/>
            <person name="Baker D."/>
            <person name="Gharbi K."/>
            <person name="Hall N."/>
            <person name="Watson M."/>
            <person name="Adriaenssens E.M."/>
            <person name="Foster-Nyarko E."/>
            <person name="Jarju S."/>
            <person name="Secka A."/>
            <person name="Antonio M."/>
            <person name="Oren A."/>
            <person name="Chaudhuri R.R."/>
            <person name="La Ragione R."/>
            <person name="Hildebrand F."/>
            <person name="Pallen M.J."/>
        </authorList>
    </citation>
    <scope>NUCLEOTIDE SEQUENCE</scope>
    <source>
        <strain evidence="2">ChiGjej4B4-7305</strain>
    </source>
</reference>
<dbReference type="AlphaFoldDB" id="A0A9D2EBM9"/>
<organism evidence="2 3">
    <name type="scientific">Candidatus Ruania gallistercoris</name>
    <dbReference type="NCBI Taxonomy" id="2838746"/>
    <lineage>
        <taxon>Bacteria</taxon>
        <taxon>Bacillati</taxon>
        <taxon>Actinomycetota</taxon>
        <taxon>Actinomycetes</taxon>
        <taxon>Micrococcales</taxon>
        <taxon>Ruaniaceae</taxon>
        <taxon>Ruania</taxon>
    </lineage>
</organism>
<dbReference type="Proteomes" id="UP000824037">
    <property type="component" value="Unassembled WGS sequence"/>
</dbReference>
<dbReference type="GO" id="GO:0008081">
    <property type="term" value="F:phosphoric diester hydrolase activity"/>
    <property type="evidence" value="ECO:0007669"/>
    <property type="project" value="InterPro"/>
</dbReference>
<evidence type="ECO:0000313" key="2">
    <source>
        <dbReference type="EMBL" id="HIZ34361.1"/>
    </source>
</evidence>
<name>A0A9D2EBM9_9MICO</name>
<dbReference type="PANTHER" id="PTHR46211:SF14">
    <property type="entry name" value="GLYCEROPHOSPHODIESTER PHOSPHODIESTERASE"/>
    <property type="match status" value="1"/>
</dbReference>
<dbReference type="GO" id="GO:0006629">
    <property type="term" value="P:lipid metabolic process"/>
    <property type="evidence" value="ECO:0007669"/>
    <property type="project" value="InterPro"/>
</dbReference>
<protein>
    <submittedName>
        <fullName evidence="2">Glycerophosphodiester phosphodiesterase</fullName>
    </submittedName>
</protein>
<dbReference type="SUPFAM" id="SSF51695">
    <property type="entry name" value="PLC-like phosphodiesterases"/>
    <property type="match status" value="1"/>
</dbReference>
<reference evidence="2" key="2">
    <citation type="submission" date="2021-04" db="EMBL/GenBank/DDBJ databases">
        <authorList>
            <person name="Gilroy R."/>
        </authorList>
    </citation>
    <scope>NUCLEOTIDE SEQUENCE</scope>
    <source>
        <strain evidence="2">ChiGjej4B4-7305</strain>
    </source>
</reference>
<dbReference type="InterPro" id="IPR017946">
    <property type="entry name" value="PLC-like_Pdiesterase_TIM-brl"/>
</dbReference>
<dbReference type="Gene3D" id="3.20.20.190">
    <property type="entry name" value="Phosphatidylinositol (PI) phosphodiesterase"/>
    <property type="match status" value="1"/>
</dbReference>
<dbReference type="InterPro" id="IPR030395">
    <property type="entry name" value="GP_PDE_dom"/>
</dbReference>
<dbReference type="PROSITE" id="PS51704">
    <property type="entry name" value="GP_PDE"/>
    <property type="match status" value="1"/>
</dbReference>
<dbReference type="EMBL" id="DXBY01000023">
    <property type="protein sequence ID" value="HIZ34361.1"/>
    <property type="molecule type" value="Genomic_DNA"/>
</dbReference>
<proteinExistence type="predicted"/>
<gene>
    <name evidence="2" type="ORF">H9815_01180</name>
</gene>